<evidence type="ECO:0000256" key="9">
    <source>
        <dbReference type="ARBA" id="ARBA00023315"/>
    </source>
</evidence>
<dbReference type="SUPFAM" id="SSF52777">
    <property type="entry name" value="CoA-dependent acyltransferases"/>
    <property type="match status" value="1"/>
</dbReference>
<dbReference type="Pfam" id="PF06974">
    <property type="entry name" value="WS_DGAT_C"/>
    <property type="match status" value="1"/>
</dbReference>
<dbReference type="InterPro" id="IPR014292">
    <property type="entry name" value="Acyl_transf_WS/DGAT"/>
</dbReference>
<dbReference type="Pfam" id="PF03007">
    <property type="entry name" value="WS_DGAT_cat"/>
    <property type="match status" value="1"/>
</dbReference>
<dbReference type="Gene3D" id="3.30.559.10">
    <property type="entry name" value="Chloramphenicol acetyltransferase-like domain"/>
    <property type="match status" value="1"/>
</dbReference>
<keyword evidence="7 11" id="KW-0319">Glycerol metabolism</keyword>
<comment type="pathway">
    <text evidence="2">Lipid metabolism.</text>
</comment>
<dbReference type="GO" id="GO:0019432">
    <property type="term" value="P:triglyceride biosynthetic process"/>
    <property type="evidence" value="ECO:0007669"/>
    <property type="project" value="TreeGrafter"/>
</dbReference>
<evidence type="ECO:0000256" key="11">
    <source>
        <dbReference type="RuleBase" id="RU361241"/>
    </source>
</evidence>
<dbReference type="GO" id="GO:0051701">
    <property type="term" value="P:biological process involved in interaction with host"/>
    <property type="evidence" value="ECO:0007669"/>
    <property type="project" value="TreeGrafter"/>
</dbReference>
<dbReference type="InterPro" id="IPR004255">
    <property type="entry name" value="O-acyltransferase_WSD1_N"/>
</dbReference>
<evidence type="ECO:0000259" key="13">
    <source>
        <dbReference type="Pfam" id="PF06974"/>
    </source>
</evidence>
<comment type="catalytic activity">
    <reaction evidence="10 11">
        <text>an acyl-CoA + a 1,2-diacyl-sn-glycerol = a triacyl-sn-glycerol + CoA</text>
        <dbReference type="Rhea" id="RHEA:10868"/>
        <dbReference type="ChEBI" id="CHEBI:17815"/>
        <dbReference type="ChEBI" id="CHEBI:57287"/>
        <dbReference type="ChEBI" id="CHEBI:58342"/>
        <dbReference type="ChEBI" id="CHEBI:64615"/>
        <dbReference type="EC" id="2.3.1.20"/>
    </reaction>
</comment>
<comment type="pathway">
    <text evidence="1 11">Glycerolipid metabolism; triacylglycerol biosynthesis.</text>
</comment>
<comment type="similarity">
    <text evidence="3 11">Belongs to the long-chain O-acyltransferase family.</text>
</comment>
<organism evidence="14 15">
    <name type="scientific">Mycolicibacter heraklionensis</name>
    <dbReference type="NCBI Taxonomy" id="512402"/>
    <lineage>
        <taxon>Bacteria</taxon>
        <taxon>Bacillati</taxon>
        <taxon>Actinomycetota</taxon>
        <taxon>Actinomycetes</taxon>
        <taxon>Mycobacteriales</taxon>
        <taxon>Mycobacteriaceae</taxon>
        <taxon>Mycolicibacter</taxon>
    </lineage>
</organism>
<dbReference type="GO" id="GO:0005886">
    <property type="term" value="C:plasma membrane"/>
    <property type="evidence" value="ECO:0007669"/>
    <property type="project" value="TreeGrafter"/>
</dbReference>
<evidence type="ECO:0000256" key="8">
    <source>
        <dbReference type="ARBA" id="ARBA00023098"/>
    </source>
</evidence>
<keyword evidence="6 11" id="KW-0808">Transferase</keyword>
<dbReference type="RefSeq" id="WP_220695509.1">
    <property type="nucleotide sequence ID" value="NZ_CP080997.1"/>
</dbReference>
<evidence type="ECO:0000313" key="14">
    <source>
        <dbReference type="EMBL" id="QZA08277.1"/>
    </source>
</evidence>
<keyword evidence="5 11" id="KW-0444">Lipid biosynthesis</keyword>
<evidence type="ECO:0000256" key="2">
    <source>
        <dbReference type="ARBA" id="ARBA00005189"/>
    </source>
</evidence>
<dbReference type="EC" id="2.3.1.20" evidence="4 11"/>
<sequence>MNGMSVLDAAMITGDSLFHPINIGAVLILAPPEDAGERFADQLYRQALNHTGAVDHRLRRVPHRSPRTGGMWVWRDEHDLDLEQHLARRTLPAGSGRDELWRLIGELHAERLDRSRPLWTAVLIDGLADGRIAFYAKVHHIIVDGVAGLRMISDGLSPDPDRRGMSPFYAAQHSRTAQPTADSGSDLIAPLRRLAGAAVSGVTMLEHLVESPARAVLATLTGRTPIPAVGAPFTPFNRRLGPKRGVVAGSWAKSRIRAVQQATGTTANDVTTAVVGGVLRSWLTDHGCLPGQSLVAFCPITVRAPNATSDDSGNRFGAWLCPIGTDVADPVQRLRRVHRSMREGKRYVARYGSGASLSLLAPSIASTIFQAVAPVSPRIRTGYNLPISSVPGPRDEMYWNGAHVEEIYPVSTVFDGQTLNVTLCSYADRIGIGYVGDGEVMPDIATLVPRTERCLRELESAVLPDG</sequence>
<dbReference type="NCBIfam" id="TIGR02946">
    <property type="entry name" value="acyl_WS_DGAT"/>
    <property type="match status" value="1"/>
</dbReference>
<dbReference type="PANTHER" id="PTHR31650:SF1">
    <property type="entry name" value="WAX ESTER SYNTHASE_DIACYLGLYCEROL ACYLTRANSFERASE 4-RELATED"/>
    <property type="match status" value="1"/>
</dbReference>
<dbReference type="PANTHER" id="PTHR31650">
    <property type="entry name" value="O-ACYLTRANSFERASE (WSD1-LIKE) FAMILY PROTEIN"/>
    <property type="match status" value="1"/>
</dbReference>
<evidence type="ECO:0000256" key="5">
    <source>
        <dbReference type="ARBA" id="ARBA00022516"/>
    </source>
</evidence>
<dbReference type="InterPro" id="IPR045034">
    <property type="entry name" value="O-acyltransferase_WSD1-like"/>
</dbReference>
<evidence type="ECO:0000256" key="7">
    <source>
        <dbReference type="ARBA" id="ARBA00022798"/>
    </source>
</evidence>
<dbReference type="GO" id="GO:0004144">
    <property type="term" value="F:diacylglycerol O-acyltransferase activity"/>
    <property type="evidence" value="ECO:0007669"/>
    <property type="project" value="UniProtKB-EC"/>
</dbReference>
<feature type="domain" description="O-acyltransferase WSD1 C-terminal" evidence="13">
    <location>
        <begin position="313"/>
        <end position="458"/>
    </location>
</feature>
<feature type="domain" description="O-acyltransferase WSD1-like N-terminal" evidence="12">
    <location>
        <begin position="4"/>
        <end position="270"/>
    </location>
</feature>
<evidence type="ECO:0000256" key="10">
    <source>
        <dbReference type="ARBA" id="ARBA00048109"/>
    </source>
</evidence>
<dbReference type="GO" id="GO:0001666">
    <property type="term" value="P:response to hypoxia"/>
    <property type="evidence" value="ECO:0007669"/>
    <property type="project" value="TreeGrafter"/>
</dbReference>
<protein>
    <recommendedName>
        <fullName evidence="4 11">Diacylglycerol O-acyltransferase</fullName>
        <ecNumber evidence="4 11">2.3.1.20</ecNumber>
    </recommendedName>
</protein>
<evidence type="ECO:0000256" key="3">
    <source>
        <dbReference type="ARBA" id="ARBA00009587"/>
    </source>
</evidence>
<dbReference type="GO" id="GO:0071731">
    <property type="term" value="P:response to nitric oxide"/>
    <property type="evidence" value="ECO:0007669"/>
    <property type="project" value="TreeGrafter"/>
</dbReference>
<keyword evidence="8 11" id="KW-0443">Lipid metabolism</keyword>
<dbReference type="InterPro" id="IPR009721">
    <property type="entry name" value="O-acyltransferase_WSD1_C"/>
</dbReference>
<evidence type="ECO:0000256" key="6">
    <source>
        <dbReference type="ARBA" id="ARBA00022679"/>
    </source>
</evidence>
<dbReference type="InterPro" id="IPR023213">
    <property type="entry name" value="CAT-like_dom_sf"/>
</dbReference>
<dbReference type="Proteomes" id="UP000825008">
    <property type="component" value="Chromosome"/>
</dbReference>
<evidence type="ECO:0000256" key="1">
    <source>
        <dbReference type="ARBA" id="ARBA00004771"/>
    </source>
</evidence>
<dbReference type="GO" id="GO:0006071">
    <property type="term" value="P:glycerol metabolic process"/>
    <property type="evidence" value="ECO:0007669"/>
    <property type="project" value="UniProtKB-KW"/>
</dbReference>
<dbReference type="AlphaFoldDB" id="A0A9X7WIP0"/>
<name>A0A9X7WIP0_9MYCO</name>
<reference evidence="14" key="1">
    <citation type="submission" date="2021-08" db="EMBL/GenBank/DDBJ databases">
        <title>Whole genome sequencing of non-tuberculosis mycobacteria type-strains.</title>
        <authorList>
            <person name="Igarashi Y."/>
            <person name="Osugi A."/>
            <person name="Mitarai S."/>
        </authorList>
    </citation>
    <scope>NUCLEOTIDE SEQUENCE</scope>
    <source>
        <strain evidence="14">JCM 30995</strain>
    </source>
</reference>
<gene>
    <name evidence="14" type="ORF">K3U94_02770</name>
</gene>
<dbReference type="KEGG" id="mher:K3U94_02770"/>
<evidence type="ECO:0000313" key="15">
    <source>
        <dbReference type="Proteomes" id="UP000825008"/>
    </source>
</evidence>
<keyword evidence="9 11" id="KW-0012">Acyltransferase</keyword>
<evidence type="ECO:0000259" key="12">
    <source>
        <dbReference type="Pfam" id="PF03007"/>
    </source>
</evidence>
<accession>A0A9X7WIP0</accession>
<evidence type="ECO:0000256" key="4">
    <source>
        <dbReference type="ARBA" id="ARBA00013244"/>
    </source>
</evidence>
<proteinExistence type="inferred from homology"/>
<dbReference type="EMBL" id="CP080997">
    <property type="protein sequence ID" value="QZA08277.1"/>
    <property type="molecule type" value="Genomic_DNA"/>
</dbReference>